<dbReference type="PANTHER" id="PTHR34997:SF2">
    <property type="entry name" value="LYSM DOMAIN-CONTAINING PROTEIN-RELATED"/>
    <property type="match status" value="1"/>
</dbReference>
<dbReference type="SUPFAM" id="SSF54106">
    <property type="entry name" value="LysM domain"/>
    <property type="match status" value="1"/>
</dbReference>
<keyword evidence="3" id="KW-0843">Virulence</keyword>
<evidence type="ECO:0000256" key="1">
    <source>
        <dbReference type="ARBA" id="ARBA00022669"/>
    </source>
</evidence>
<accession>A0A1G4AWK1</accession>
<comment type="caution">
    <text evidence="6">The sequence shown here is derived from an EMBL/GenBank/DDBJ whole genome shotgun (WGS) entry which is preliminary data.</text>
</comment>
<evidence type="ECO:0000256" key="3">
    <source>
        <dbReference type="ARBA" id="ARBA00023026"/>
    </source>
</evidence>
<proteinExistence type="inferred from homology"/>
<dbReference type="InterPro" id="IPR036779">
    <property type="entry name" value="LysM_dom_sf"/>
</dbReference>
<reference evidence="6 7" key="1">
    <citation type="submission" date="2016-09" db="EMBL/GenBank/DDBJ databases">
        <authorList>
            <person name="Capua I."/>
            <person name="De Benedictis P."/>
            <person name="Joannis T."/>
            <person name="Lombin L.H."/>
            <person name="Cattoli G."/>
        </authorList>
    </citation>
    <scope>NUCLEOTIDE SEQUENCE [LARGE SCALE GENOMIC DNA]</scope>
    <source>
        <strain evidence="6 7">IMI 309357</strain>
    </source>
</reference>
<dbReference type="EMBL" id="MJBS01000117">
    <property type="protein sequence ID" value="OHE93540.1"/>
    <property type="molecule type" value="Genomic_DNA"/>
</dbReference>
<sequence>MIGSSDGDVPATLPKPAGISVRVFLRFGGGRPSGAGSGAAGREGSDPILLGTVRRRPVMGRRAAIHCRSEYTVGLHLVACIASTPTGDPDNKVVTTTAIQDGMTKNCNRFHFVNSGDGCVNNSSNNSIALADLYSWNPAVGSRCGGLWAYVYVYVGIVGGGTVTTQPPATTNAPGNGISTPSPLQKGMTTSCDKFYFINSGDDCATIASSNSIALSDFSSWNTAVGDTCRGLWANMYVCVAVIGGSGPTTTISPASTMTAGNGIATHSPIQDAMVDNCNRFHMVKTGDGCAYDASNKGILLSDFYRWNPAVGDTCAGLWANVYVCCMVGNFNEFYKVKSGDGRAAITSSNGIALAKLYKWNWNPAVINTCASLWLDTAGNGVVTPTFIQEGVTKSCKTFHLVVGGDTCYGIAAKSGITLKNFYA</sequence>
<evidence type="ECO:0000256" key="2">
    <source>
        <dbReference type="ARBA" id="ARBA00022729"/>
    </source>
</evidence>
<dbReference type="AlphaFoldDB" id="A0A1G4AWK1"/>
<dbReference type="Pfam" id="PF01476">
    <property type="entry name" value="LysM"/>
    <property type="match status" value="1"/>
</dbReference>
<evidence type="ECO:0000256" key="4">
    <source>
        <dbReference type="ARBA" id="ARBA00044955"/>
    </source>
</evidence>
<keyword evidence="2" id="KW-0732">Signal</keyword>
<feature type="domain" description="LysM" evidence="5">
    <location>
        <begin position="194"/>
        <end position="240"/>
    </location>
</feature>
<dbReference type="OrthoDB" id="2281372at2759"/>
<dbReference type="Gene3D" id="3.10.350.10">
    <property type="entry name" value="LysM domain"/>
    <property type="match status" value="5"/>
</dbReference>
<protein>
    <submittedName>
        <fullName evidence="6">LysM domain-containing protein</fullName>
    </submittedName>
</protein>
<keyword evidence="1" id="KW-0147">Chitin-binding</keyword>
<dbReference type="PANTHER" id="PTHR34997">
    <property type="entry name" value="AM15"/>
    <property type="match status" value="1"/>
</dbReference>
<dbReference type="InterPro" id="IPR018392">
    <property type="entry name" value="LysM"/>
</dbReference>
<dbReference type="PROSITE" id="PS51782">
    <property type="entry name" value="LYSM"/>
    <property type="match status" value="4"/>
</dbReference>
<feature type="domain" description="LysM" evidence="5">
    <location>
        <begin position="398"/>
        <end position="424"/>
    </location>
</feature>
<feature type="domain" description="LysM" evidence="5">
    <location>
        <begin position="333"/>
        <end position="381"/>
    </location>
</feature>
<name>A0A1G4AWK1_9PEZI</name>
<feature type="domain" description="LysM" evidence="5">
    <location>
        <begin position="280"/>
        <end position="326"/>
    </location>
</feature>
<dbReference type="CDD" id="cd00118">
    <property type="entry name" value="LysM"/>
    <property type="match status" value="2"/>
</dbReference>
<evidence type="ECO:0000313" key="7">
    <source>
        <dbReference type="Proteomes" id="UP000176998"/>
    </source>
</evidence>
<dbReference type="GO" id="GO:0008061">
    <property type="term" value="F:chitin binding"/>
    <property type="evidence" value="ECO:0007669"/>
    <property type="project" value="UniProtKB-KW"/>
</dbReference>
<evidence type="ECO:0000259" key="5">
    <source>
        <dbReference type="PROSITE" id="PS51782"/>
    </source>
</evidence>
<evidence type="ECO:0000313" key="6">
    <source>
        <dbReference type="EMBL" id="OHE93540.1"/>
    </source>
</evidence>
<gene>
    <name evidence="6" type="ORF">CORC01_11137</name>
</gene>
<keyword evidence="7" id="KW-1185">Reference proteome</keyword>
<dbReference type="STRING" id="1209926.A0A1G4AWK1"/>
<dbReference type="InterPro" id="IPR052210">
    <property type="entry name" value="LysM1-like"/>
</dbReference>
<dbReference type="Proteomes" id="UP000176998">
    <property type="component" value="Unassembled WGS sequence"/>
</dbReference>
<dbReference type="RefSeq" id="XP_022470705.1">
    <property type="nucleotide sequence ID" value="XM_022622763.1"/>
</dbReference>
<comment type="similarity">
    <text evidence="4">Belongs to the secreted LysM effector family.</text>
</comment>
<dbReference type="GeneID" id="34564273"/>
<organism evidence="6 7">
    <name type="scientific">Colletotrichum orchidophilum</name>
    <dbReference type="NCBI Taxonomy" id="1209926"/>
    <lineage>
        <taxon>Eukaryota</taxon>
        <taxon>Fungi</taxon>
        <taxon>Dikarya</taxon>
        <taxon>Ascomycota</taxon>
        <taxon>Pezizomycotina</taxon>
        <taxon>Sordariomycetes</taxon>
        <taxon>Hypocreomycetidae</taxon>
        <taxon>Glomerellales</taxon>
        <taxon>Glomerellaceae</taxon>
        <taxon>Colletotrichum</taxon>
    </lineage>
</organism>